<comment type="caution">
    <text evidence="1">The sequence shown here is derived from an EMBL/GenBank/DDBJ whole genome shotgun (WGS) entry which is preliminary data.</text>
</comment>
<evidence type="ECO:0000313" key="1">
    <source>
        <dbReference type="EMBL" id="GAH87769.1"/>
    </source>
</evidence>
<proteinExistence type="predicted"/>
<sequence length="110" mass="12619">LSSADGCELVDATHRRRICGTWGTGRAVSLRSAKQTDKDKWQNIGTWEDIMNIRGSNANAQAIVNAWRDKQPLDADIDCHFYSEEELAKPKFQLKQMTFDEVYQTERFPP</sequence>
<reference evidence="1" key="1">
    <citation type="journal article" date="2014" name="Front. Microbiol.">
        <title>High frequency of phylogenetically diverse reductive dehalogenase-homologous genes in deep subseafloor sedimentary metagenomes.</title>
        <authorList>
            <person name="Kawai M."/>
            <person name="Futagami T."/>
            <person name="Toyoda A."/>
            <person name="Takaki Y."/>
            <person name="Nishi S."/>
            <person name="Hori S."/>
            <person name="Arai W."/>
            <person name="Tsubouchi T."/>
            <person name="Morono Y."/>
            <person name="Uchiyama I."/>
            <person name="Ito T."/>
            <person name="Fujiyama A."/>
            <person name="Inagaki F."/>
            <person name="Takami H."/>
        </authorList>
    </citation>
    <scope>NUCLEOTIDE SEQUENCE</scope>
    <source>
        <strain evidence="1">Expedition CK06-06</strain>
    </source>
</reference>
<name>X1KC33_9ZZZZ</name>
<dbReference type="AlphaFoldDB" id="X1KC33"/>
<protein>
    <submittedName>
        <fullName evidence="1">Uncharacterized protein</fullName>
    </submittedName>
</protein>
<organism evidence="1">
    <name type="scientific">marine sediment metagenome</name>
    <dbReference type="NCBI Taxonomy" id="412755"/>
    <lineage>
        <taxon>unclassified sequences</taxon>
        <taxon>metagenomes</taxon>
        <taxon>ecological metagenomes</taxon>
    </lineage>
</organism>
<feature type="non-terminal residue" evidence="1">
    <location>
        <position position="1"/>
    </location>
</feature>
<gene>
    <name evidence="1" type="ORF">S03H2_58311</name>
</gene>
<dbReference type="EMBL" id="BARU01037413">
    <property type="protein sequence ID" value="GAH87769.1"/>
    <property type="molecule type" value="Genomic_DNA"/>
</dbReference>
<accession>X1KC33</accession>